<comment type="caution">
    <text evidence="1">The sequence shown here is derived from an EMBL/GenBank/DDBJ whole genome shotgun (WGS) entry which is preliminary data.</text>
</comment>
<reference evidence="1 2" key="1">
    <citation type="submission" date="2016-11" db="EMBL/GenBank/DDBJ databases">
        <title>Comparison of Traditional DNA-DNA Hybridization with In Silico Genomic Analysis.</title>
        <authorList>
            <person name="Nicholson A.C."/>
            <person name="Sammons S."/>
            <person name="Humrighouse B.W."/>
            <person name="Graziano J."/>
            <person name="Lasker B."/>
            <person name="Whitney A.M."/>
            <person name="Mcquiston J.R."/>
        </authorList>
    </citation>
    <scope>NUCLEOTIDE SEQUENCE [LARGE SCALE GENOMIC DNA]</scope>
    <source>
        <strain evidence="1 2">H2381</strain>
    </source>
</reference>
<dbReference type="OrthoDB" id="361944at2"/>
<dbReference type="AlphaFoldDB" id="A0A212AIS7"/>
<accession>A0A212AIS7</accession>
<sequence length="64" mass="6913">MNAKICLTHLNLTYHFRATGPGWQGRINDILKAAKVCNENVGGSTEPPTPITIAVTTTLTMENS</sequence>
<protein>
    <submittedName>
        <fullName evidence="1">Uncharacterized protein</fullName>
    </submittedName>
</protein>
<evidence type="ECO:0000313" key="1">
    <source>
        <dbReference type="EMBL" id="OWJ81389.1"/>
    </source>
</evidence>
<evidence type="ECO:0000313" key="2">
    <source>
        <dbReference type="Proteomes" id="UP000196640"/>
    </source>
</evidence>
<proteinExistence type="predicted"/>
<gene>
    <name evidence="1" type="ORF">CDV52_18465</name>
</gene>
<name>A0A212AIS7_9RHOB</name>
<dbReference type="Proteomes" id="UP000196640">
    <property type="component" value="Unassembled WGS sequence"/>
</dbReference>
<dbReference type="InterPro" id="IPR025528">
    <property type="entry name" value="BrnA_antitoxin"/>
</dbReference>
<dbReference type="Pfam" id="PF14384">
    <property type="entry name" value="BrnA_antitoxin"/>
    <property type="match status" value="1"/>
</dbReference>
<organism evidence="1 2">
    <name type="scientific">Haematobacter missouriensis</name>
    <dbReference type="NCBI Taxonomy" id="366616"/>
    <lineage>
        <taxon>Bacteria</taxon>
        <taxon>Pseudomonadati</taxon>
        <taxon>Pseudomonadota</taxon>
        <taxon>Alphaproteobacteria</taxon>
        <taxon>Rhodobacterales</taxon>
        <taxon>Paracoccaceae</taxon>
        <taxon>Haematobacter</taxon>
    </lineage>
</organism>
<dbReference type="EMBL" id="NIPX01000040">
    <property type="protein sequence ID" value="OWJ81389.1"/>
    <property type="molecule type" value="Genomic_DNA"/>
</dbReference>